<keyword evidence="3" id="KW-1185">Reference proteome</keyword>
<gene>
    <name evidence="2" type="ORF">C6568_09315</name>
</gene>
<name>A0A2R3QCE1_9BURK</name>
<feature type="compositionally biased region" description="Low complexity" evidence="1">
    <location>
        <begin position="20"/>
        <end position="36"/>
    </location>
</feature>
<evidence type="ECO:0000313" key="2">
    <source>
        <dbReference type="EMBL" id="AVO49442.1"/>
    </source>
</evidence>
<evidence type="ECO:0000313" key="3">
    <source>
        <dbReference type="Proteomes" id="UP000237925"/>
    </source>
</evidence>
<reference evidence="2 3" key="1">
    <citation type="submission" date="2018-03" db="EMBL/GenBank/DDBJ databases">
        <title>Genome sequencing of Melaminivora sp.</title>
        <authorList>
            <person name="Kim S.-J."/>
            <person name="Heo J."/>
            <person name="Ahn J.-H."/>
            <person name="Kwon S.-W."/>
        </authorList>
    </citation>
    <scope>NUCLEOTIDE SEQUENCE [LARGE SCALE GENOMIC DNA]</scope>
    <source>
        <strain evidence="2 3">SC2-9</strain>
    </source>
</reference>
<dbReference type="AlphaFoldDB" id="A0A2R3QCE1"/>
<proteinExistence type="predicted"/>
<accession>A0A2R3QCE1</accession>
<dbReference type="KEGG" id="mela:C6568_09315"/>
<feature type="region of interest" description="Disordered" evidence="1">
    <location>
        <begin position="9"/>
        <end position="43"/>
    </location>
</feature>
<feature type="compositionally biased region" description="Polar residues" evidence="1">
    <location>
        <begin position="247"/>
        <end position="256"/>
    </location>
</feature>
<organism evidence="2 3">
    <name type="scientific">Melaminivora suipulveris</name>
    <dbReference type="NCBI Taxonomy" id="2109913"/>
    <lineage>
        <taxon>Bacteria</taxon>
        <taxon>Pseudomonadati</taxon>
        <taxon>Pseudomonadota</taxon>
        <taxon>Betaproteobacteria</taxon>
        <taxon>Burkholderiales</taxon>
        <taxon>Comamonadaceae</taxon>
        <taxon>Melaminivora</taxon>
    </lineage>
</organism>
<dbReference type="EMBL" id="CP027667">
    <property type="protein sequence ID" value="AVO49442.1"/>
    <property type="molecule type" value="Genomic_DNA"/>
</dbReference>
<dbReference type="RefSeq" id="WP_106683875.1">
    <property type="nucleotide sequence ID" value="NZ_CP027667.1"/>
</dbReference>
<evidence type="ECO:0000256" key="1">
    <source>
        <dbReference type="SAM" id="MobiDB-lite"/>
    </source>
</evidence>
<sequence length="256" mass="26748">MSLLSWLFPKAKRPEPPSRPVSSAGAPGPRSASAAPPAAPVDERMQRREQLYGVVRDVMVRAGVLSAGYKFKVLSLDQRGAQFLVMVDMAPEYADEPMHGAETEALIVETARVRCDILVTAVYWRINPQLGRSQSGRGIAPGALAAPSRAAVGASSRPAPLLRCAPPIDAPTSRPTPLVAPVGAGGRFEPIEADEVAAFKQALASAAAARPATVPGAQGTRSGPLLPPSPSGFEDTVMPGQEGHRANLSSTQYGDL</sequence>
<protein>
    <submittedName>
        <fullName evidence="2">Uncharacterized protein</fullName>
    </submittedName>
</protein>
<dbReference type="Proteomes" id="UP000237925">
    <property type="component" value="Chromosome"/>
</dbReference>
<feature type="region of interest" description="Disordered" evidence="1">
    <location>
        <begin position="210"/>
        <end position="256"/>
    </location>
</feature>
<dbReference type="OrthoDB" id="8903872at2"/>